<dbReference type="Proteomes" id="UP001595711">
    <property type="component" value="Unassembled WGS sequence"/>
</dbReference>
<organism evidence="2 3">
    <name type="scientific">Ferrovibrio xuzhouensis</name>
    <dbReference type="NCBI Taxonomy" id="1576914"/>
    <lineage>
        <taxon>Bacteria</taxon>
        <taxon>Pseudomonadati</taxon>
        <taxon>Pseudomonadota</taxon>
        <taxon>Alphaproteobacteria</taxon>
        <taxon>Rhodospirillales</taxon>
        <taxon>Rhodospirillaceae</taxon>
        <taxon>Ferrovibrio</taxon>
    </lineage>
</organism>
<proteinExistence type="predicted"/>
<sequence>MFDMRRITAAILLLLACLLTQQQAMAAPTKKSSLVKGREFSKVRPELLRQGWKLDPTHEDMNDNTSMGYYSEAHVLYEAGYVEVGLCTQGACYCEFYYRRGKQCLRVVTQGEYEVFRGKQYPVIYNWSNECREE</sequence>
<name>A0ABV7VGU7_9PROT</name>
<accession>A0ABV7VGU7</accession>
<feature type="signal peptide" evidence="1">
    <location>
        <begin position="1"/>
        <end position="26"/>
    </location>
</feature>
<reference evidence="3" key="1">
    <citation type="journal article" date="2019" name="Int. J. Syst. Evol. Microbiol.">
        <title>The Global Catalogue of Microorganisms (GCM) 10K type strain sequencing project: providing services to taxonomists for standard genome sequencing and annotation.</title>
        <authorList>
            <consortium name="The Broad Institute Genomics Platform"/>
            <consortium name="The Broad Institute Genome Sequencing Center for Infectious Disease"/>
            <person name="Wu L."/>
            <person name="Ma J."/>
        </authorList>
    </citation>
    <scope>NUCLEOTIDE SEQUENCE [LARGE SCALE GENOMIC DNA]</scope>
    <source>
        <strain evidence="3">KCTC 42182</strain>
    </source>
</reference>
<comment type="caution">
    <text evidence="2">The sequence shown here is derived from an EMBL/GenBank/DDBJ whole genome shotgun (WGS) entry which is preliminary data.</text>
</comment>
<keyword evidence="1" id="KW-0732">Signal</keyword>
<evidence type="ECO:0000313" key="2">
    <source>
        <dbReference type="EMBL" id="MFC3676208.1"/>
    </source>
</evidence>
<evidence type="ECO:0000313" key="3">
    <source>
        <dbReference type="Proteomes" id="UP001595711"/>
    </source>
</evidence>
<feature type="chain" id="PRO_5047460175" description="Secreted protein" evidence="1">
    <location>
        <begin position="27"/>
        <end position="134"/>
    </location>
</feature>
<evidence type="ECO:0008006" key="4">
    <source>
        <dbReference type="Google" id="ProtNLM"/>
    </source>
</evidence>
<protein>
    <recommendedName>
        <fullName evidence="4">Secreted protein</fullName>
    </recommendedName>
</protein>
<evidence type="ECO:0000256" key="1">
    <source>
        <dbReference type="SAM" id="SignalP"/>
    </source>
</evidence>
<gene>
    <name evidence="2" type="ORF">ACFOOQ_11680</name>
</gene>
<dbReference type="RefSeq" id="WP_379726384.1">
    <property type="nucleotide sequence ID" value="NZ_JBHRYJ010000002.1"/>
</dbReference>
<keyword evidence="3" id="KW-1185">Reference proteome</keyword>
<dbReference type="PROSITE" id="PS51257">
    <property type="entry name" value="PROKAR_LIPOPROTEIN"/>
    <property type="match status" value="1"/>
</dbReference>
<dbReference type="EMBL" id="JBHRYJ010000002">
    <property type="protein sequence ID" value="MFC3676208.1"/>
    <property type="molecule type" value="Genomic_DNA"/>
</dbReference>